<accession>A0ABZ2RTY1</accession>
<organism evidence="1 2">
    <name type="scientific">[Mycoplasma] gypis</name>
    <dbReference type="NCBI Taxonomy" id="92404"/>
    <lineage>
        <taxon>Bacteria</taxon>
        <taxon>Bacillati</taxon>
        <taxon>Mycoplasmatota</taxon>
        <taxon>Mycoplasmoidales</taxon>
        <taxon>Metamycoplasmataceae</taxon>
        <taxon>Metamycoplasma</taxon>
    </lineage>
</organism>
<protein>
    <submittedName>
        <fullName evidence="1">Uncharacterized protein</fullName>
    </submittedName>
</protein>
<sequence length="185" mass="22322">MKELQRMNKETVDYIENLNKQEYKTVLGLFTFLKNLGIDDKNYVQFQEANLKNPNYNFYLFIKCNEYINNQKKFNEEIYNGQLWEYLEFKNAIYSGAQLKEVVEQDVFEKSFEAENRFLFAKIVKDKNFIDENYYQITKKGKSYSEIGTFQDLFWILLKEDRSKLEKILDIALREVEKIATEKLE</sequence>
<proteinExistence type="predicted"/>
<gene>
    <name evidence="1" type="ORF">WG616_00860</name>
</gene>
<evidence type="ECO:0000313" key="2">
    <source>
        <dbReference type="Proteomes" id="UP001460679"/>
    </source>
</evidence>
<keyword evidence="2" id="KW-1185">Reference proteome</keyword>
<dbReference type="RefSeq" id="WP_205498857.1">
    <property type="nucleotide sequence ID" value="NZ_CP148066.1"/>
</dbReference>
<reference evidence="1" key="1">
    <citation type="submission" date="2024-03" db="EMBL/GenBank/DDBJ databases">
        <title>Complete genome sequence of Mycoplasma gypis type strain B1/T1.</title>
        <authorList>
            <person name="Spergser J."/>
        </authorList>
    </citation>
    <scope>NUCLEOTIDE SEQUENCE [LARGE SCALE GENOMIC DNA]</scope>
    <source>
        <strain evidence="1">B1/T1</strain>
    </source>
</reference>
<dbReference type="Proteomes" id="UP001460679">
    <property type="component" value="Chromosome"/>
</dbReference>
<dbReference type="EMBL" id="CP148066">
    <property type="protein sequence ID" value="WXL28569.1"/>
    <property type="molecule type" value="Genomic_DNA"/>
</dbReference>
<evidence type="ECO:0000313" key="1">
    <source>
        <dbReference type="EMBL" id="WXL28569.1"/>
    </source>
</evidence>
<name>A0ABZ2RTY1_9BACT</name>